<evidence type="ECO:0000256" key="1">
    <source>
        <dbReference type="ARBA" id="ARBA00001974"/>
    </source>
</evidence>
<dbReference type="EC" id="1.14.13.7" evidence="8"/>
<dbReference type="InterPro" id="IPR038220">
    <property type="entry name" value="PHOX_C_sf"/>
</dbReference>
<dbReference type="PRINTS" id="PR00420">
    <property type="entry name" value="RNGMNOXGNASE"/>
</dbReference>
<dbReference type="GO" id="GO:0071949">
    <property type="term" value="F:FAD binding"/>
    <property type="evidence" value="ECO:0007669"/>
    <property type="project" value="InterPro"/>
</dbReference>
<feature type="domain" description="Phenol hydroxylase-like C-terminal dimerisation" evidence="7">
    <location>
        <begin position="441"/>
        <end position="629"/>
    </location>
</feature>
<evidence type="ECO:0000259" key="7">
    <source>
        <dbReference type="Pfam" id="PF07976"/>
    </source>
</evidence>
<dbReference type="AlphaFoldDB" id="A0A7W3PNY2"/>
<keyword evidence="9" id="KW-1185">Reference proteome</keyword>
<dbReference type="InterPro" id="IPR012941">
    <property type="entry name" value="Phe_hydrox_C_dim_dom"/>
</dbReference>
<comment type="cofactor">
    <cofactor evidence="1">
        <name>FAD</name>
        <dbReference type="ChEBI" id="CHEBI:57692"/>
    </cofactor>
</comment>
<feature type="domain" description="FAD-binding" evidence="6">
    <location>
        <begin position="33"/>
        <end position="404"/>
    </location>
</feature>
<dbReference type="PANTHER" id="PTHR43004:SF19">
    <property type="entry name" value="BINDING MONOOXYGENASE, PUTATIVE (JCVI)-RELATED"/>
    <property type="match status" value="1"/>
</dbReference>
<evidence type="ECO:0000313" key="9">
    <source>
        <dbReference type="Proteomes" id="UP000524237"/>
    </source>
</evidence>
<protein>
    <submittedName>
        <fullName evidence="8">Phenol 2-monooxygenase</fullName>
        <ecNumber evidence="8">1.14.13.7</ecNumber>
    </submittedName>
</protein>
<gene>
    <name evidence="8" type="ORF">FB555_000998</name>
</gene>
<dbReference type="Pfam" id="PF01494">
    <property type="entry name" value="FAD_binding_3"/>
    <property type="match status" value="1"/>
</dbReference>
<evidence type="ECO:0000313" key="8">
    <source>
        <dbReference type="EMBL" id="MBA8828900.1"/>
    </source>
</evidence>
<dbReference type="Gene3D" id="3.30.9.10">
    <property type="entry name" value="D-Amino Acid Oxidase, subunit A, domain 2"/>
    <property type="match status" value="1"/>
</dbReference>
<proteinExistence type="inferred from homology"/>
<evidence type="ECO:0000256" key="3">
    <source>
        <dbReference type="ARBA" id="ARBA00022630"/>
    </source>
</evidence>
<dbReference type="GO" id="GO:0018662">
    <property type="term" value="F:phenol 2-monooxygenase activity"/>
    <property type="evidence" value="ECO:0007669"/>
    <property type="project" value="UniProtKB-EC"/>
</dbReference>
<evidence type="ECO:0000256" key="2">
    <source>
        <dbReference type="ARBA" id="ARBA00007801"/>
    </source>
</evidence>
<evidence type="ECO:0000256" key="4">
    <source>
        <dbReference type="ARBA" id="ARBA00022827"/>
    </source>
</evidence>
<dbReference type="InterPro" id="IPR036188">
    <property type="entry name" value="FAD/NAD-bd_sf"/>
</dbReference>
<keyword evidence="4" id="KW-0274">FAD</keyword>
<reference evidence="8 9" key="1">
    <citation type="submission" date="2020-07" db="EMBL/GenBank/DDBJ databases">
        <title>Sequencing the genomes of 1000 actinobacteria strains.</title>
        <authorList>
            <person name="Klenk H.-P."/>
        </authorList>
    </citation>
    <scope>NUCLEOTIDE SEQUENCE [LARGE SCALE GENOMIC DNA]</scope>
    <source>
        <strain evidence="8 9">DSM 23737</strain>
    </source>
</reference>
<organism evidence="8 9">
    <name type="scientific">Alpinimonas psychrophila</name>
    <dbReference type="NCBI Taxonomy" id="748908"/>
    <lineage>
        <taxon>Bacteria</taxon>
        <taxon>Bacillati</taxon>
        <taxon>Actinomycetota</taxon>
        <taxon>Actinomycetes</taxon>
        <taxon>Micrococcales</taxon>
        <taxon>Microbacteriaceae</taxon>
        <taxon>Alpinimonas</taxon>
    </lineage>
</organism>
<keyword evidence="5 8" id="KW-0560">Oxidoreductase</keyword>
<dbReference type="RefSeq" id="WP_182484344.1">
    <property type="nucleotide sequence ID" value="NZ_JACGWU010000002.1"/>
</dbReference>
<sequence>MQIHERGYVSADPRIKPAAGYGIKRSAELPDTMDVLVVGTGPAAVAVIAQLSRFPSINVRAIEQRAGRLEQGQADGIQARSVETFQAFGFANEIVDEAYRNVEMCFWKPNPEKPEEIIRTDRVPDDDHGYSEFPHIYVNQSRVLDYFLRDAERAPGRVTPDYGIEFVDMTIDNDNEYPVAVQVRYSAGSRTGEERTVRAKYVVGGDGARSRVRTSLGHKLLGDASMHAWGVLDVLCNTDFPDFQVKCSIQSHSAGNIMLIPREGGYLSRLYVDLGDLDEGNPGEIRNTSQAAIIAQANKILAPYTLDVKGITWWSVYEVAHRVTDGFDDVPADKVGTQHPHAFIMGDACHTHSAKAGQGMNVSIQDGWNLSWKLAAVLEGRAPESLLDTYSSERKVIAQNLIDFDKEWSTLMARPVDEWEDPKGLALFYESTIEFPMGFMTQYPENLITTGVEHQALATGFPIGKRFKSTEVIRRADNRWRQLGHLHEADGRWRVYVFADPAAPALTGTPTADFAEWWKTNASSPLVKYTPVGGDDDAVFDTKVIYQQDYTEVEPGPVPDVFKPVKVPLEIIDINNIFASGHGRDIFAERGIDRQGVIVVVRPDQYVSGIFPLTARAEIEEYFAAHMVPLR</sequence>
<keyword evidence="8" id="KW-0503">Monooxygenase</keyword>
<dbReference type="CDD" id="cd02979">
    <property type="entry name" value="PHOX_C"/>
    <property type="match status" value="1"/>
</dbReference>
<dbReference type="NCBIfam" id="NF006144">
    <property type="entry name" value="PRK08294.1"/>
    <property type="match status" value="1"/>
</dbReference>
<dbReference type="InterPro" id="IPR002938">
    <property type="entry name" value="FAD-bd"/>
</dbReference>
<dbReference type="SUPFAM" id="SSF54373">
    <property type="entry name" value="FAD-linked reductases, C-terminal domain"/>
    <property type="match status" value="1"/>
</dbReference>
<evidence type="ECO:0000256" key="5">
    <source>
        <dbReference type="ARBA" id="ARBA00023002"/>
    </source>
</evidence>
<dbReference type="SUPFAM" id="SSF52833">
    <property type="entry name" value="Thioredoxin-like"/>
    <property type="match status" value="1"/>
</dbReference>
<evidence type="ECO:0000259" key="6">
    <source>
        <dbReference type="Pfam" id="PF01494"/>
    </source>
</evidence>
<dbReference type="InterPro" id="IPR036249">
    <property type="entry name" value="Thioredoxin-like_sf"/>
</dbReference>
<dbReference type="Gene3D" id="3.40.30.20">
    <property type="match status" value="1"/>
</dbReference>
<accession>A0A7W3PNY2</accession>
<dbReference type="Pfam" id="PF07976">
    <property type="entry name" value="Phe_hydrox_dim"/>
    <property type="match status" value="1"/>
</dbReference>
<dbReference type="EMBL" id="JACGWU010000002">
    <property type="protein sequence ID" value="MBA8828900.1"/>
    <property type="molecule type" value="Genomic_DNA"/>
</dbReference>
<dbReference type="InterPro" id="IPR050641">
    <property type="entry name" value="RIFMO-like"/>
</dbReference>
<keyword evidence="3" id="KW-0285">Flavoprotein</keyword>
<dbReference type="Proteomes" id="UP000524237">
    <property type="component" value="Unassembled WGS sequence"/>
</dbReference>
<dbReference type="Gene3D" id="3.50.50.60">
    <property type="entry name" value="FAD/NAD(P)-binding domain"/>
    <property type="match status" value="1"/>
</dbReference>
<dbReference type="SUPFAM" id="SSF51905">
    <property type="entry name" value="FAD/NAD(P)-binding domain"/>
    <property type="match status" value="1"/>
</dbReference>
<dbReference type="PANTHER" id="PTHR43004">
    <property type="entry name" value="TRK SYSTEM POTASSIUM UPTAKE PROTEIN"/>
    <property type="match status" value="1"/>
</dbReference>
<comment type="similarity">
    <text evidence="2">Belongs to the PheA/TfdB FAD monooxygenase family.</text>
</comment>
<name>A0A7W3PNY2_9MICO</name>
<comment type="caution">
    <text evidence="8">The sequence shown here is derived from an EMBL/GenBank/DDBJ whole genome shotgun (WGS) entry which is preliminary data.</text>
</comment>